<dbReference type="AlphaFoldDB" id="A0A2M7XEI0"/>
<evidence type="ECO:0000256" key="1">
    <source>
        <dbReference type="SAM" id="MobiDB-lite"/>
    </source>
</evidence>
<sequence length="103" mass="11432">MEGLEVGVTLEVLLQIAARKAPISEAVRGKQGHEDQVTAEEGRCVGVQRLPVDENTETQRRNAHTESECKGSDSPLRREVFQPTKLRDGAILIIHYDLPICVK</sequence>
<evidence type="ECO:0000313" key="3">
    <source>
        <dbReference type="Proteomes" id="UP000229385"/>
    </source>
</evidence>
<feature type="region of interest" description="Disordered" evidence="1">
    <location>
        <begin position="49"/>
        <end position="76"/>
    </location>
</feature>
<evidence type="ECO:0000313" key="2">
    <source>
        <dbReference type="EMBL" id="PJA46262.1"/>
    </source>
</evidence>
<comment type="caution">
    <text evidence="2">The sequence shown here is derived from an EMBL/GenBank/DDBJ whole genome shotgun (WGS) entry which is preliminary data.</text>
</comment>
<feature type="compositionally biased region" description="Basic and acidic residues" evidence="1">
    <location>
        <begin position="57"/>
        <end position="76"/>
    </location>
</feature>
<proteinExistence type="predicted"/>
<dbReference type="Proteomes" id="UP000229385">
    <property type="component" value="Unassembled WGS sequence"/>
</dbReference>
<organism evidence="2 3">
    <name type="scientific">Candidatus Uhrbacteria bacterium CG_4_9_14_3_um_filter_50_9</name>
    <dbReference type="NCBI Taxonomy" id="1975035"/>
    <lineage>
        <taxon>Bacteria</taxon>
        <taxon>Candidatus Uhriibacteriota</taxon>
    </lineage>
</organism>
<dbReference type="EMBL" id="PFWU01000005">
    <property type="protein sequence ID" value="PJA46262.1"/>
    <property type="molecule type" value="Genomic_DNA"/>
</dbReference>
<name>A0A2M7XEI0_9BACT</name>
<reference evidence="3" key="1">
    <citation type="submission" date="2017-09" db="EMBL/GenBank/DDBJ databases">
        <title>Depth-based differentiation of microbial function through sediment-hosted aquifers and enrichment of novel symbionts in the deep terrestrial subsurface.</title>
        <authorList>
            <person name="Probst A.J."/>
            <person name="Ladd B."/>
            <person name="Jarett J.K."/>
            <person name="Geller-Mcgrath D.E."/>
            <person name="Sieber C.M.K."/>
            <person name="Emerson J.B."/>
            <person name="Anantharaman K."/>
            <person name="Thomas B.C."/>
            <person name="Malmstrom R."/>
            <person name="Stieglmeier M."/>
            <person name="Klingl A."/>
            <person name="Woyke T."/>
            <person name="Ryan C.M."/>
            <person name="Banfield J.F."/>
        </authorList>
    </citation>
    <scope>NUCLEOTIDE SEQUENCE [LARGE SCALE GENOMIC DNA]</scope>
</reference>
<accession>A0A2M7XEI0</accession>
<gene>
    <name evidence="2" type="ORF">CO174_00430</name>
</gene>
<protein>
    <submittedName>
        <fullName evidence="2">Uncharacterized protein</fullName>
    </submittedName>
</protein>